<dbReference type="InterPro" id="IPR017658">
    <property type="entry name" value="HhH-GPD_base_excis"/>
</dbReference>
<dbReference type="Proteomes" id="UP000295818">
    <property type="component" value="Unassembled WGS sequence"/>
</dbReference>
<dbReference type="RefSeq" id="WP_132196515.1">
    <property type="nucleotide sequence ID" value="NZ_SLWM01000033.1"/>
</dbReference>
<proteinExistence type="predicted"/>
<evidence type="ECO:0000313" key="2">
    <source>
        <dbReference type="Proteomes" id="UP000295818"/>
    </source>
</evidence>
<name>A0ABY2B8D4_9ACTN</name>
<dbReference type="EMBL" id="SLWM01000033">
    <property type="protein sequence ID" value="TCO11149.1"/>
    <property type="molecule type" value="Genomic_DNA"/>
</dbReference>
<keyword evidence="2" id="KW-1185">Reference proteome</keyword>
<evidence type="ECO:0000313" key="1">
    <source>
        <dbReference type="EMBL" id="TCO11149.1"/>
    </source>
</evidence>
<dbReference type="NCBIfam" id="TIGR03252">
    <property type="entry name" value="HhH-GPD-type base excision DNA repair protein"/>
    <property type="match status" value="1"/>
</dbReference>
<accession>A0ABY2B8D4</accession>
<reference evidence="1 2" key="1">
    <citation type="journal article" date="2015" name="Stand. Genomic Sci.">
        <title>Genomic Encyclopedia of Bacterial and Archaeal Type Strains, Phase III: the genomes of soil and plant-associated and newly described type strains.</title>
        <authorList>
            <person name="Whitman W.B."/>
            <person name="Woyke T."/>
            <person name="Klenk H.P."/>
            <person name="Zhou Y."/>
            <person name="Lilburn T.G."/>
            <person name="Beck B.J."/>
            <person name="De Vos P."/>
            <person name="Vandamme P."/>
            <person name="Eisen J.A."/>
            <person name="Garrity G."/>
            <person name="Hugenholtz P."/>
            <person name="Kyrpides N.C."/>
        </authorList>
    </citation>
    <scope>NUCLEOTIDE SEQUENCE [LARGE SCALE GENOMIC DNA]</scope>
    <source>
        <strain evidence="1 2">VKM Ac-2538</strain>
    </source>
</reference>
<organism evidence="1 2">
    <name type="scientific">Kribbella orskensis</name>
    <dbReference type="NCBI Taxonomy" id="2512216"/>
    <lineage>
        <taxon>Bacteria</taxon>
        <taxon>Bacillati</taxon>
        <taxon>Actinomycetota</taxon>
        <taxon>Actinomycetes</taxon>
        <taxon>Propionibacteriales</taxon>
        <taxon>Kribbellaceae</taxon>
        <taxon>Kribbella</taxon>
    </lineage>
</organism>
<dbReference type="InterPro" id="IPR011257">
    <property type="entry name" value="DNA_glycosylase"/>
</dbReference>
<dbReference type="SUPFAM" id="SSF48150">
    <property type="entry name" value="DNA-glycosylase"/>
    <property type="match status" value="1"/>
</dbReference>
<protein>
    <submittedName>
        <fullName evidence="1">HhH-GPD family protein</fullName>
    </submittedName>
</protein>
<comment type="caution">
    <text evidence="1">The sequence shown here is derived from an EMBL/GenBank/DDBJ whole genome shotgun (WGS) entry which is preliminary data.</text>
</comment>
<sequence length="195" mass="21200">MPGTLYITGDKAADGLLNEDGTALLIGMLLDQQVPMEWAFGGPAKLKERLGHLDANRIAAMGVEEFVAVCAEKPSIHRFPGAMGKRIHQVCTVLADEYEGQAANIWKGVDTGAELYRRLRALPGYGEEKSKIFVAILAKTQGVRPEGWREAAGKFGDDIPRSVADIDGPESLAKVREWKKAQKAAKRDKQDNAVG</sequence>
<gene>
    <name evidence="1" type="ORF">EV644_13345</name>
</gene>